<keyword evidence="3" id="KW-1185">Reference proteome</keyword>
<evidence type="ECO:0000256" key="1">
    <source>
        <dbReference type="SAM" id="Phobius"/>
    </source>
</evidence>
<keyword evidence="1" id="KW-0812">Transmembrane</keyword>
<gene>
    <name evidence="2" type="ORF">GCM10010345_54140</name>
</gene>
<dbReference type="EMBL" id="BMVN01000020">
    <property type="protein sequence ID" value="GHA42667.1"/>
    <property type="molecule type" value="Genomic_DNA"/>
</dbReference>
<reference evidence="3" key="1">
    <citation type="journal article" date="2019" name="Int. J. Syst. Evol. Microbiol.">
        <title>The Global Catalogue of Microorganisms (GCM) 10K type strain sequencing project: providing services to taxonomists for standard genome sequencing and annotation.</title>
        <authorList>
            <consortium name="The Broad Institute Genomics Platform"/>
            <consortium name="The Broad Institute Genome Sequencing Center for Infectious Disease"/>
            <person name="Wu L."/>
            <person name="Ma J."/>
        </authorList>
    </citation>
    <scope>NUCLEOTIDE SEQUENCE [LARGE SCALE GENOMIC DNA]</scope>
    <source>
        <strain evidence="3">JCM 4733</strain>
    </source>
</reference>
<accession>A0ABQ3CYH6</accession>
<dbReference type="Proteomes" id="UP000653644">
    <property type="component" value="Unassembled WGS sequence"/>
</dbReference>
<keyword evidence="1" id="KW-1133">Transmembrane helix</keyword>
<protein>
    <submittedName>
        <fullName evidence="2">Uncharacterized protein</fullName>
    </submittedName>
</protein>
<sequence>MLWYDKVRSVLLDVADLVGLVAVLFVMAVGAFMSVIKAARELRDFWRGDSEDGPTSDT</sequence>
<comment type="caution">
    <text evidence="2">The sequence shown here is derived from an EMBL/GenBank/DDBJ whole genome shotgun (WGS) entry which is preliminary data.</text>
</comment>
<proteinExistence type="predicted"/>
<feature type="transmembrane region" description="Helical" evidence="1">
    <location>
        <begin position="20"/>
        <end position="39"/>
    </location>
</feature>
<name>A0ABQ3CYH6_9ACTN</name>
<evidence type="ECO:0000313" key="3">
    <source>
        <dbReference type="Proteomes" id="UP000653644"/>
    </source>
</evidence>
<evidence type="ECO:0000313" key="2">
    <source>
        <dbReference type="EMBL" id="GHA42667.1"/>
    </source>
</evidence>
<organism evidence="2 3">
    <name type="scientific">Streptomyces canarius</name>
    <dbReference type="NCBI Taxonomy" id="285453"/>
    <lineage>
        <taxon>Bacteria</taxon>
        <taxon>Bacillati</taxon>
        <taxon>Actinomycetota</taxon>
        <taxon>Actinomycetes</taxon>
        <taxon>Kitasatosporales</taxon>
        <taxon>Streptomycetaceae</taxon>
        <taxon>Streptomyces</taxon>
    </lineage>
</organism>
<keyword evidence="1" id="KW-0472">Membrane</keyword>